<comment type="caution">
    <text evidence="1">The sequence shown here is derived from an EMBL/GenBank/DDBJ whole genome shotgun (WGS) entry which is preliminary data.</text>
</comment>
<keyword evidence="2" id="KW-1185">Reference proteome</keyword>
<dbReference type="STRING" id="562729.RNAN_1417"/>
<protein>
    <submittedName>
        <fullName evidence="1">Uncharacterized protein</fullName>
    </submittedName>
</protein>
<evidence type="ECO:0000313" key="2">
    <source>
        <dbReference type="Proteomes" id="UP000004374"/>
    </source>
</evidence>
<dbReference type="Proteomes" id="UP000004374">
    <property type="component" value="Unassembled WGS sequence"/>
</dbReference>
<dbReference type="EMBL" id="BAFK01000006">
    <property type="protein sequence ID" value="GAB58445.1"/>
    <property type="molecule type" value="Genomic_DNA"/>
</dbReference>
<accession>I1DWL7</accession>
<sequence>MPSAVASQLTDLVAECVAADSKKLSYCLVYSGYDAVTVENMVQGLSVTLCPLSVLEQYCQQYPAPLDAMFIQESYFAPELILPVELIRIGLPHGTDIPLKKTLTTYGGLLEFDYVLAIKPFSPMATTAFLHAYPAMLRQHQRPYCAVIPFGMPKFDRFVRKCQQVGKPDSIILHLSNLQLEKTDVLLLARQWLPLLLSRFPQYNVIFRPFPADYDRPQIIELVRLGQQFGNFVFSDGPSYIDDYARGAVMLCFRDYSDHLFALASSRPVIRLDENFEPKLQQIAGVLFAENAYNSAATVFNPGKSAAYLLSQFDYILDDKVHPDWCYFSLDMSDSVEAVSAVIQRHLDGTAPFHKLALAAQRHFPREFNYVMACVVSLSRTAVQQNQQLVEVFWHKAVSLLSDWLEQQPVTQYQLEQLARHLLLAPAPCRAYMLESVVDSQGYREFVLRLKTAMHEVLPFSPAQLRFRHAEKDAWLSKGAVQLYGAGELALKLMDNSAFRQHFNVVNWVDQNIALHGRQVHNIRINAVASLKQNPAPILICSVAFAEEIVWQLKQQLQLQHEIFFLE</sequence>
<gene>
    <name evidence="1" type="ORF">RNAN_1417</name>
</gene>
<evidence type="ECO:0000313" key="1">
    <source>
        <dbReference type="EMBL" id="GAB58445.1"/>
    </source>
</evidence>
<name>I1DWL7_9GAMM</name>
<organism evidence="1 2">
    <name type="scientific">Rheinheimera nanhaiensis E407-8</name>
    <dbReference type="NCBI Taxonomy" id="562729"/>
    <lineage>
        <taxon>Bacteria</taxon>
        <taxon>Pseudomonadati</taxon>
        <taxon>Pseudomonadota</taxon>
        <taxon>Gammaproteobacteria</taxon>
        <taxon>Chromatiales</taxon>
        <taxon>Chromatiaceae</taxon>
        <taxon>Rheinheimera</taxon>
    </lineage>
</organism>
<proteinExistence type="predicted"/>
<dbReference type="AlphaFoldDB" id="I1DWL7"/>
<reference evidence="1 2" key="1">
    <citation type="journal article" date="2012" name="J. Bacteriol.">
        <title>Genome Sequence of the Protease-Producing Bacterium Rheinheimera nanhaiensis E407-8T, Isolated from Deep-Sea Sediment of the South China Sea.</title>
        <authorList>
            <person name="Zhang X.-Y."/>
            <person name="Zhang Y.-J."/>
            <person name="Qin Q.-L."/>
            <person name="Xie B.-B."/>
            <person name="Chen X.-L."/>
            <person name="Zhou B.-C."/>
            <person name="Zhang Y.-Z."/>
        </authorList>
    </citation>
    <scope>NUCLEOTIDE SEQUENCE [LARGE SCALE GENOMIC DNA]</scope>
    <source>
        <strain evidence="1 2">E407-8</strain>
    </source>
</reference>